<dbReference type="Proteomes" id="UP000651482">
    <property type="component" value="Unassembled WGS sequence"/>
</dbReference>
<protein>
    <recommendedName>
        <fullName evidence="5">ABC transporter permease</fullName>
    </recommendedName>
</protein>
<proteinExistence type="predicted"/>
<gene>
    <name evidence="3" type="ORF">IAG03_03320</name>
</gene>
<feature type="transmembrane region" description="Helical" evidence="2">
    <location>
        <begin position="115"/>
        <end position="135"/>
    </location>
</feature>
<name>A0A926D7D0_9FIRM</name>
<keyword evidence="2" id="KW-1133">Transmembrane helix</keyword>
<dbReference type="RefSeq" id="WP_249318355.1">
    <property type="nucleotide sequence ID" value="NZ_JACRSN010000003.1"/>
</dbReference>
<keyword evidence="2" id="KW-0472">Membrane</keyword>
<dbReference type="Pfam" id="PF06541">
    <property type="entry name" value="ABC_trans_CmpB"/>
    <property type="match status" value="1"/>
</dbReference>
<feature type="transmembrane region" description="Helical" evidence="2">
    <location>
        <begin position="12"/>
        <end position="33"/>
    </location>
</feature>
<sequence>MWDLPLFGTNVYYIFCNFILYSFVGWIYESTLVSVRTKKFVNRGFLTGPVIPIYGSGATILLLTLRPLAGNYLAVFFGGFVMASVLEYVTSWVMEVFFHARWWDYSKHKFNLNGRIYLGASLLWGALSVLLLAVLKPLSDRLIDWIPQPAGHITATVIAVLFCTDLVSACIAAAHIDQKLAELEALRAELVQNLEKTRLYQTGAELHAQLSARMSELRLPEIGERLRARVETYRTETQDTVGHAALKAEIEAKLKTFNETYKQKLRPNFLHRRLLRAYPGFRPTRRGAAALEDLRQRLSHKAKQD</sequence>
<keyword evidence="1" id="KW-0175">Coiled coil</keyword>
<reference evidence="3" key="1">
    <citation type="submission" date="2020-08" db="EMBL/GenBank/DDBJ databases">
        <title>Genome public.</title>
        <authorList>
            <person name="Liu C."/>
            <person name="Sun Q."/>
        </authorList>
    </citation>
    <scope>NUCLEOTIDE SEQUENCE</scope>
    <source>
        <strain evidence="3">NSJ-40</strain>
    </source>
</reference>
<feature type="coiled-coil region" evidence="1">
    <location>
        <begin position="173"/>
        <end position="200"/>
    </location>
</feature>
<evidence type="ECO:0000256" key="2">
    <source>
        <dbReference type="SAM" id="Phobius"/>
    </source>
</evidence>
<comment type="caution">
    <text evidence="3">The sequence shown here is derived from an EMBL/GenBank/DDBJ whole genome shotgun (WGS) entry which is preliminary data.</text>
</comment>
<evidence type="ECO:0008006" key="5">
    <source>
        <dbReference type="Google" id="ProtNLM"/>
    </source>
</evidence>
<dbReference type="EMBL" id="JACRSN010000003">
    <property type="protein sequence ID" value="MBC8533048.1"/>
    <property type="molecule type" value="Genomic_DNA"/>
</dbReference>
<keyword evidence="4" id="KW-1185">Reference proteome</keyword>
<accession>A0A926D7D0</accession>
<evidence type="ECO:0000313" key="3">
    <source>
        <dbReference type="EMBL" id="MBC8533048.1"/>
    </source>
</evidence>
<evidence type="ECO:0000313" key="4">
    <source>
        <dbReference type="Proteomes" id="UP000651482"/>
    </source>
</evidence>
<feature type="transmembrane region" description="Helical" evidence="2">
    <location>
        <begin position="71"/>
        <end position="94"/>
    </location>
</feature>
<dbReference type="AlphaFoldDB" id="A0A926D7D0"/>
<feature type="transmembrane region" description="Helical" evidence="2">
    <location>
        <begin position="45"/>
        <end position="65"/>
    </location>
</feature>
<keyword evidence="2" id="KW-0812">Transmembrane</keyword>
<feature type="transmembrane region" description="Helical" evidence="2">
    <location>
        <begin position="155"/>
        <end position="176"/>
    </location>
</feature>
<organism evidence="3 4">
    <name type="scientific">Yeguia hominis</name>
    <dbReference type="NCBI Taxonomy" id="2763662"/>
    <lineage>
        <taxon>Bacteria</taxon>
        <taxon>Bacillati</taxon>
        <taxon>Bacillota</taxon>
        <taxon>Clostridia</taxon>
        <taxon>Eubacteriales</taxon>
        <taxon>Yeguiaceae</taxon>
        <taxon>Yeguia</taxon>
    </lineage>
</organism>
<evidence type="ECO:0000256" key="1">
    <source>
        <dbReference type="SAM" id="Coils"/>
    </source>
</evidence>
<dbReference type="InterPro" id="IPR010540">
    <property type="entry name" value="CmpB_TMEM229"/>
</dbReference>